<dbReference type="InterPro" id="IPR018222">
    <property type="entry name" value="Nuclear_transport_factor_2_euk"/>
</dbReference>
<dbReference type="InterPro" id="IPR045875">
    <property type="entry name" value="NTF2"/>
</dbReference>
<keyword evidence="3" id="KW-1185">Reference proteome</keyword>
<dbReference type="InterPro" id="IPR002075">
    <property type="entry name" value="NTF2_dom"/>
</dbReference>
<evidence type="ECO:0000259" key="1">
    <source>
        <dbReference type="PROSITE" id="PS50177"/>
    </source>
</evidence>
<evidence type="ECO:0000313" key="3">
    <source>
        <dbReference type="Proteomes" id="UP001634007"/>
    </source>
</evidence>
<proteinExistence type="predicted"/>
<feature type="domain" description="NTF2" evidence="1">
    <location>
        <begin position="14"/>
        <end position="41"/>
    </location>
</feature>
<name>A0ABD3JQ25_EUCGL</name>
<gene>
    <name evidence="2" type="ORF">ACJRO7_032985</name>
</gene>
<protein>
    <recommendedName>
        <fullName evidence="1">NTF2 domain-containing protein</fullName>
    </recommendedName>
</protein>
<accession>A0ABD3JQ25</accession>
<reference evidence="2 3" key="1">
    <citation type="submission" date="2024-11" db="EMBL/GenBank/DDBJ databases">
        <title>Chromosome-level genome assembly of Eucalyptus globulus Labill. provides insights into its genome evolution.</title>
        <authorList>
            <person name="Li X."/>
        </authorList>
    </citation>
    <scope>NUCLEOTIDE SEQUENCE [LARGE SCALE GENOMIC DNA]</scope>
    <source>
        <strain evidence="2">CL2024</strain>
        <tissue evidence="2">Fresh tender leaves</tissue>
    </source>
</reference>
<dbReference type="Pfam" id="PF02136">
    <property type="entry name" value="NTF2"/>
    <property type="match status" value="1"/>
</dbReference>
<dbReference type="InterPro" id="IPR032710">
    <property type="entry name" value="NTF2-like_dom_sf"/>
</dbReference>
<evidence type="ECO:0000313" key="2">
    <source>
        <dbReference type="EMBL" id="KAL3728319.1"/>
    </source>
</evidence>
<dbReference type="Gene3D" id="3.10.450.50">
    <property type="match status" value="1"/>
</dbReference>
<comment type="caution">
    <text evidence="2">The sequence shown here is derived from an EMBL/GenBank/DDBJ whole genome shotgun (WGS) entry which is preliminary data.</text>
</comment>
<dbReference type="SUPFAM" id="SSF54427">
    <property type="entry name" value="NTF2-like"/>
    <property type="match status" value="1"/>
</dbReference>
<organism evidence="2 3">
    <name type="scientific">Eucalyptus globulus</name>
    <name type="common">Tasmanian blue gum</name>
    <dbReference type="NCBI Taxonomy" id="34317"/>
    <lineage>
        <taxon>Eukaryota</taxon>
        <taxon>Viridiplantae</taxon>
        <taxon>Streptophyta</taxon>
        <taxon>Embryophyta</taxon>
        <taxon>Tracheophyta</taxon>
        <taxon>Spermatophyta</taxon>
        <taxon>Magnoliopsida</taxon>
        <taxon>eudicotyledons</taxon>
        <taxon>Gunneridae</taxon>
        <taxon>Pentapetalae</taxon>
        <taxon>rosids</taxon>
        <taxon>malvids</taxon>
        <taxon>Myrtales</taxon>
        <taxon>Myrtaceae</taxon>
        <taxon>Myrtoideae</taxon>
        <taxon>Eucalypteae</taxon>
        <taxon>Eucalyptus</taxon>
    </lineage>
</organism>
<dbReference type="AlphaFoldDB" id="A0ABD3JQ25"/>
<sequence length="269" mass="28369">MWSIKPEDKDLIEKAKRFMEKYYRTFDANREDLVNLFREESGKEAILAKLTSFPECHNEIANFNCLRHRTPGSMLVWVCGQTWVGGTKDKADAVVTNQMFHSMPTPEGGFYVGTQIWRPFDLNKLRTSLAAPPMSASAPAPASVSALPMSTSASSESALALPISASASSESALAPPLSASASSESALAPPLSALASSESTLALPISMMKISTLAPASVSALPMATSTSSESALALPISASASSESALALPISMMKISTLGPPMSTMKHP</sequence>
<dbReference type="Proteomes" id="UP001634007">
    <property type="component" value="Unassembled WGS sequence"/>
</dbReference>
<dbReference type="PANTHER" id="PTHR12612">
    <property type="entry name" value="NUCLEAR TRANSPORT FACTOR 2"/>
    <property type="match status" value="1"/>
</dbReference>
<dbReference type="PROSITE" id="PS50177">
    <property type="entry name" value="NTF2_DOMAIN"/>
    <property type="match status" value="1"/>
</dbReference>
<dbReference type="EMBL" id="JBJKBG010000008">
    <property type="protein sequence ID" value="KAL3728319.1"/>
    <property type="molecule type" value="Genomic_DNA"/>
</dbReference>